<dbReference type="InterPro" id="IPR013761">
    <property type="entry name" value="SAM/pointed_sf"/>
</dbReference>
<name>A0A9D4D537_DREPO</name>
<accession>A0A9D4D537</accession>
<reference evidence="1" key="2">
    <citation type="submission" date="2020-11" db="EMBL/GenBank/DDBJ databases">
        <authorList>
            <person name="McCartney M.A."/>
            <person name="Auch B."/>
            <person name="Kono T."/>
            <person name="Mallez S."/>
            <person name="Becker A."/>
            <person name="Gohl D.M."/>
            <person name="Silverstein K.A.T."/>
            <person name="Koren S."/>
            <person name="Bechman K.B."/>
            <person name="Herman A."/>
            <person name="Abrahante J.E."/>
            <person name="Garbe J."/>
        </authorList>
    </citation>
    <scope>NUCLEOTIDE SEQUENCE</scope>
    <source>
        <strain evidence="1">Duluth1</strain>
        <tissue evidence="1">Whole animal</tissue>
    </source>
</reference>
<proteinExistence type="predicted"/>
<keyword evidence="2" id="KW-1185">Reference proteome</keyword>
<organism evidence="1 2">
    <name type="scientific">Dreissena polymorpha</name>
    <name type="common">Zebra mussel</name>
    <name type="synonym">Mytilus polymorpha</name>
    <dbReference type="NCBI Taxonomy" id="45954"/>
    <lineage>
        <taxon>Eukaryota</taxon>
        <taxon>Metazoa</taxon>
        <taxon>Spiralia</taxon>
        <taxon>Lophotrochozoa</taxon>
        <taxon>Mollusca</taxon>
        <taxon>Bivalvia</taxon>
        <taxon>Autobranchia</taxon>
        <taxon>Heteroconchia</taxon>
        <taxon>Euheterodonta</taxon>
        <taxon>Imparidentia</taxon>
        <taxon>Neoheterodontei</taxon>
        <taxon>Myida</taxon>
        <taxon>Dreissenoidea</taxon>
        <taxon>Dreissenidae</taxon>
        <taxon>Dreissena</taxon>
    </lineage>
</organism>
<evidence type="ECO:0008006" key="3">
    <source>
        <dbReference type="Google" id="ProtNLM"/>
    </source>
</evidence>
<comment type="caution">
    <text evidence="1">The sequence shown here is derived from an EMBL/GenBank/DDBJ whole genome shotgun (WGS) entry which is preliminary data.</text>
</comment>
<sequence>MADTENESADDFNFDAWASDINLNRKVTQILRQEDLCTKDSLKLVSEHELRSIGVQLGSAKLICKEVLKWTDKQETSAPPSNSNR</sequence>
<gene>
    <name evidence="1" type="ORF">DPMN_045845</name>
</gene>
<dbReference type="EMBL" id="JAIWYP010000011">
    <property type="protein sequence ID" value="KAH3739198.1"/>
    <property type="molecule type" value="Genomic_DNA"/>
</dbReference>
<dbReference type="Gene3D" id="1.10.150.50">
    <property type="entry name" value="Transcription Factor, Ets-1"/>
    <property type="match status" value="1"/>
</dbReference>
<dbReference type="AlphaFoldDB" id="A0A9D4D537"/>
<reference evidence="1" key="1">
    <citation type="journal article" date="2019" name="bioRxiv">
        <title>The Genome of the Zebra Mussel, Dreissena polymorpha: A Resource for Invasive Species Research.</title>
        <authorList>
            <person name="McCartney M.A."/>
            <person name="Auch B."/>
            <person name="Kono T."/>
            <person name="Mallez S."/>
            <person name="Zhang Y."/>
            <person name="Obille A."/>
            <person name="Becker A."/>
            <person name="Abrahante J.E."/>
            <person name="Garbe J."/>
            <person name="Badalamenti J.P."/>
            <person name="Herman A."/>
            <person name="Mangelson H."/>
            <person name="Liachko I."/>
            <person name="Sullivan S."/>
            <person name="Sone E.D."/>
            <person name="Koren S."/>
            <person name="Silverstein K.A.T."/>
            <person name="Beckman K.B."/>
            <person name="Gohl D.M."/>
        </authorList>
    </citation>
    <scope>NUCLEOTIDE SEQUENCE</scope>
    <source>
        <strain evidence="1">Duluth1</strain>
        <tissue evidence="1">Whole animal</tissue>
    </source>
</reference>
<protein>
    <recommendedName>
        <fullName evidence="3">SAM domain-containing protein</fullName>
    </recommendedName>
</protein>
<dbReference type="Proteomes" id="UP000828390">
    <property type="component" value="Unassembled WGS sequence"/>
</dbReference>
<evidence type="ECO:0000313" key="2">
    <source>
        <dbReference type="Proteomes" id="UP000828390"/>
    </source>
</evidence>
<evidence type="ECO:0000313" key="1">
    <source>
        <dbReference type="EMBL" id="KAH3739198.1"/>
    </source>
</evidence>